<accession>K6YL89</accession>
<dbReference type="InterPro" id="IPR022861">
    <property type="entry name" value="Gln_tRNA_ligase_bac"/>
</dbReference>
<evidence type="ECO:0000256" key="2">
    <source>
        <dbReference type="ARBA" id="ARBA00022490"/>
    </source>
</evidence>
<dbReference type="eggNOG" id="COG0008">
    <property type="taxonomic scope" value="Bacteria"/>
</dbReference>
<feature type="domain" description="Glutamyl/glutaminyl-tRNA synthetase class Ib catalytic" evidence="11">
    <location>
        <begin position="27"/>
        <end position="337"/>
    </location>
</feature>
<keyword evidence="4 9" id="KW-0547">Nucleotide-binding</keyword>
<evidence type="ECO:0000256" key="7">
    <source>
        <dbReference type="ARBA" id="ARBA00023146"/>
    </source>
</evidence>
<dbReference type="EC" id="6.1.1.18" evidence="9"/>
<dbReference type="InterPro" id="IPR050132">
    <property type="entry name" value="Gln/Glu-tRNA_Ligase"/>
</dbReference>
<dbReference type="OrthoDB" id="9801560at2"/>
<evidence type="ECO:0000256" key="6">
    <source>
        <dbReference type="ARBA" id="ARBA00022917"/>
    </source>
</evidence>
<comment type="caution">
    <text evidence="9">Lacks conserved residue(s) required for the propagation of feature annotation.</text>
</comment>
<comment type="subcellular location">
    <subcellularLocation>
        <location evidence="9">Cytoplasm</location>
    </subcellularLocation>
</comment>
<feature type="domain" description="Glutamyl/glutaminyl-tRNA synthetase class Ib anti-codon binding" evidence="12">
    <location>
        <begin position="340"/>
        <end position="440"/>
    </location>
</feature>
<dbReference type="AlphaFoldDB" id="K6YL89"/>
<dbReference type="RefSeq" id="WP_007616136.1">
    <property type="nucleotide sequence ID" value="NZ_BAEO01000006.1"/>
</dbReference>
<feature type="binding site" evidence="9">
    <location>
        <position position="67"/>
    </location>
    <ligand>
        <name>L-glutamine</name>
        <dbReference type="ChEBI" id="CHEBI:58359"/>
    </ligand>
</feature>
<evidence type="ECO:0000313" key="14">
    <source>
        <dbReference type="EMBL" id="GAC17373.1"/>
    </source>
</evidence>
<comment type="similarity">
    <text evidence="1 9 10">Belongs to the class-I aminoacyl-tRNA synthetase family.</text>
</comment>
<dbReference type="SUPFAM" id="SSF50715">
    <property type="entry name" value="Ribosomal protein L25-like"/>
    <property type="match status" value="1"/>
</dbReference>
<evidence type="ECO:0000259" key="13">
    <source>
        <dbReference type="Pfam" id="PF20974"/>
    </source>
</evidence>
<dbReference type="InterPro" id="IPR000924">
    <property type="entry name" value="Glu/Gln-tRNA-synth"/>
</dbReference>
<evidence type="ECO:0000256" key="5">
    <source>
        <dbReference type="ARBA" id="ARBA00022840"/>
    </source>
</evidence>
<dbReference type="PRINTS" id="PR00987">
    <property type="entry name" value="TRNASYNTHGLU"/>
</dbReference>
<dbReference type="NCBIfam" id="NF011291">
    <property type="entry name" value="PRK14703.1"/>
    <property type="match status" value="1"/>
</dbReference>
<feature type="binding site" evidence="9">
    <location>
        <position position="231"/>
    </location>
    <ligand>
        <name>ATP</name>
        <dbReference type="ChEBI" id="CHEBI:30616"/>
    </ligand>
</feature>
<comment type="catalytic activity">
    <reaction evidence="8 9">
        <text>tRNA(Gln) + L-glutamine + ATP = L-glutaminyl-tRNA(Gln) + AMP + diphosphate</text>
        <dbReference type="Rhea" id="RHEA:20121"/>
        <dbReference type="Rhea" id="RHEA-COMP:9662"/>
        <dbReference type="Rhea" id="RHEA-COMP:9681"/>
        <dbReference type="ChEBI" id="CHEBI:30616"/>
        <dbReference type="ChEBI" id="CHEBI:33019"/>
        <dbReference type="ChEBI" id="CHEBI:58359"/>
        <dbReference type="ChEBI" id="CHEBI:78442"/>
        <dbReference type="ChEBI" id="CHEBI:78521"/>
        <dbReference type="ChEBI" id="CHEBI:456215"/>
        <dbReference type="EC" id="6.1.1.18"/>
    </reaction>
</comment>
<dbReference type="Gene3D" id="1.10.1160.10">
    <property type="entry name" value="Glutamyl-trna Synthetase, Domain 2"/>
    <property type="match status" value="1"/>
</dbReference>
<dbReference type="Pfam" id="PF03950">
    <property type="entry name" value="tRNA-synt_1c_C"/>
    <property type="match status" value="1"/>
</dbReference>
<organism evidence="14 15">
    <name type="scientific">Paraglaciecola arctica BSs20135</name>
    <dbReference type="NCBI Taxonomy" id="493475"/>
    <lineage>
        <taxon>Bacteria</taxon>
        <taxon>Pseudomonadati</taxon>
        <taxon>Pseudomonadota</taxon>
        <taxon>Gammaproteobacteria</taxon>
        <taxon>Alteromonadales</taxon>
        <taxon>Alteromonadaceae</taxon>
        <taxon>Paraglaciecola</taxon>
    </lineage>
</organism>
<dbReference type="GO" id="GO:0006425">
    <property type="term" value="P:glutaminyl-tRNA aminoacylation"/>
    <property type="evidence" value="ECO:0007669"/>
    <property type="project" value="UniProtKB-UniRule"/>
</dbReference>
<keyword evidence="15" id="KW-1185">Reference proteome</keyword>
<dbReference type="InterPro" id="IPR001412">
    <property type="entry name" value="aa-tRNA-synth_I_CS"/>
</dbReference>
<feature type="short sequence motif" description="'KMSKS' region" evidence="9">
    <location>
        <begin position="268"/>
        <end position="272"/>
    </location>
</feature>
<sequence>MAEADNRPTNFIRQIIDKDISEGLHTKIQTRFPPEPNGYLHIGHAKSICLNFGIAEDYQGQCNLRFDDTNPEKEDIDYVNAIQQDVSWLGFSWNGDVRYSSNYFDQLYGFAIELINKGLAYVDFSSQEQMRELRGTLKEPGKNSAYRDTSVSENLALFEKMRGGEFKEGECLLRAKIDMSSAFMCMRDPALYRVRFAHHHQTGDKWCIYPMYDFTHCISDAIEGITHSLCTLEFQDNRRLYDWVLSNITIDTTPHQYEFSRLNLEYTVLSKRKLIQLVEENQVNGWDDPRMPTIAGLRRRGYTSASVREFCKRIGVTKMDNMVEMSMLESCLRDELNADAPRAMAVLEPLKLVIENYSSEDLENLVAPNHPADESMGSRNVPFSKEIYIEAEDFREEANKKFKRLVLGKEVRLRNAYVIKAERVEKDENGNVTTVYCSYDKDTLGKDPADGRKVKGVIHWVSASHGVAAEIRLYDRLFKVPNPAAEEDFLGSINEESLIVKQGIVEPSLVNAQLSVPVQFERTGYFCKDQDSQEDKLVFNRTVGLRDTWAKMDQGI</sequence>
<dbReference type="GO" id="GO:0005829">
    <property type="term" value="C:cytosol"/>
    <property type="evidence" value="ECO:0007669"/>
    <property type="project" value="TreeGrafter"/>
</dbReference>
<dbReference type="Gene3D" id="3.40.50.620">
    <property type="entry name" value="HUPs"/>
    <property type="match status" value="1"/>
</dbReference>
<keyword evidence="2 9" id="KW-0963">Cytoplasm</keyword>
<dbReference type="PANTHER" id="PTHR43097">
    <property type="entry name" value="GLUTAMINE-TRNA LIGASE"/>
    <property type="match status" value="1"/>
</dbReference>
<dbReference type="FunFam" id="2.40.240.10:FF:000001">
    <property type="entry name" value="Glutamine--tRNA ligase"/>
    <property type="match status" value="1"/>
</dbReference>
<evidence type="ECO:0000256" key="1">
    <source>
        <dbReference type="ARBA" id="ARBA00005594"/>
    </source>
</evidence>
<evidence type="ECO:0000256" key="4">
    <source>
        <dbReference type="ARBA" id="ARBA00022741"/>
    </source>
</evidence>
<dbReference type="FunFam" id="1.10.1160.10:FF:000001">
    <property type="entry name" value="Glutamine--tRNA ligase"/>
    <property type="match status" value="1"/>
</dbReference>
<comment type="subunit">
    <text evidence="9">Monomer.</text>
</comment>
<dbReference type="GO" id="GO:0006424">
    <property type="term" value="P:glutamyl-tRNA aminoacylation"/>
    <property type="evidence" value="ECO:0007669"/>
    <property type="project" value="UniProtKB-UniRule"/>
</dbReference>
<dbReference type="InterPro" id="IPR020056">
    <property type="entry name" value="Rbsml_bL25/Gln-tRNA_synth_N"/>
</dbReference>
<keyword evidence="7 9" id="KW-0030">Aminoacyl-tRNA synthetase</keyword>
<dbReference type="Pfam" id="PF00749">
    <property type="entry name" value="tRNA-synt_1c"/>
    <property type="match status" value="1"/>
</dbReference>
<feature type="domain" description="tRNA synthetases class I (E and Q) anti-codon binding" evidence="13">
    <location>
        <begin position="457"/>
        <end position="529"/>
    </location>
</feature>
<evidence type="ECO:0000256" key="10">
    <source>
        <dbReference type="RuleBase" id="RU363037"/>
    </source>
</evidence>
<feature type="binding site" evidence="9">
    <location>
        <position position="212"/>
    </location>
    <ligand>
        <name>L-glutamine</name>
        <dbReference type="ChEBI" id="CHEBI:58359"/>
    </ligand>
</feature>
<evidence type="ECO:0000256" key="3">
    <source>
        <dbReference type="ARBA" id="ARBA00022598"/>
    </source>
</evidence>
<dbReference type="InterPro" id="IPR049437">
    <property type="entry name" value="tRNA-synt_1c_C2"/>
</dbReference>
<protein>
    <recommendedName>
        <fullName evidence="9">Glutamine--tRNA ligase</fullName>
        <ecNumber evidence="9">6.1.1.18</ecNumber>
    </recommendedName>
    <alternativeName>
        <fullName evidence="9">Glutaminyl-tRNA synthetase</fullName>
        <shortName evidence="9">GlnRS</shortName>
    </alternativeName>
</protein>
<feature type="binding site" evidence="9">
    <location>
        <begin position="35"/>
        <end position="37"/>
    </location>
    <ligand>
        <name>ATP</name>
        <dbReference type="ChEBI" id="CHEBI:30616"/>
    </ligand>
</feature>
<feature type="short sequence motif" description="'HIGH' region" evidence="9">
    <location>
        <begin position="34"/>
        <end position="44"/>
    </location>
</feature>
<dbReference type="Gene3D" id="3.90.800.10">
    <property type="entry name" value="Glutamyl-tRNA Synthetase, Domain 3"/>
    <property type="match status" value="1"/>
</dbReference>
<keyword evidence="6 9" id="KW-0648">Protein biosynthesis</keyword>
<dbReference type="Proteomes" id="UP000006327">
    <property type="component" value="Unassembled WGS sequence"/>
</dbReference>
<dbReference type="NCBIfam" id="TIGR00440">
    <property type="entry name" value="glnS"/>
    <property type="match status" value="1"/>
</dbReference>
<dbReference type="EMBL" id="BAEO01000006">
    <property type="protein sequence ID" value="GAC17373.1"/>
    <property type="molecule type" value="Genomic_DNA"/>
</dbReference>
<dbReference type="HAMAP" id="MF_00126">
    <property type="entry name" value="Gln_tRNA_synth"/>
    <property type="match status" value="1"/>
</dbReference>
<evidence type="ECO:0000259" key="12">
    <source>
        <dbReference type="Pfam" id="PF03950"/>
    </source>
</evidence>
<keyword evidence="5 9" id="KW-0067">ATP-binding</keyword>
<proteinExistence type="inferred from homology"/>
<dbReference type="Gene3D" id="2.40.240.10">
    <property type="entry name" value="Ribosomal Protein L25, Chain P"/>
    <property type="match status" value="2"/>
</dbReference>
<dbReference type="InterPro" id="IPR020058">
    <property type="entry name" value="Glu/Gln-tRNA-synth_Ib_cat-dom"/>
</dbReference>
<dbReference type="SUPFAM" id="SSF52374">
    <property type="entry name" value="Nucleotidylyl transferase"/>
    <property type="match status" value="1"/>
</dbReference>
<name>K6YL89_9ALTE</name>
<dbReference type="InterPro" id="IPR014729">
    <property type="entry name" value="Rossmann-like_a/b/a_fold"/>
</dbReference>
<dbReference type="STRING" id="493475.GARC_0391"/>
<feature type="binding site" evidence="9">
    <location>
        <begin position="261"/>
        <end position="262"/>
    </location>
    <ligand>
        <name>ATP</name>
        <dbReference type="ChEBI" id="CHEBI:30616"/>
    </ligand>
</feature>
<evidence type="ECO:0000256" key="9">
    <source>
        <dbReference type="HAMAP-Rule" id="MF_00126"/>
    </source>
</evidence>
<dbReference type="FunFam" id="3.40.50.620:FF:000037">
    <property type="entry name" value="Glutamine--tRNA ligase cytoplasmic"/>
    <property type="match status" value="1"/>
</dbReference>
<dbReference type="GO" id="GO:0005524">
    <property type="term" value="F:ATP binding"/>
    <property type="evidence" value="ECO:0007669"/>
    <property type="project" value="UniProtKB-UniRule"/>
</dbReference>
<evidence type="ECO:0000313" key="15">
    <source>
        <dbReference type="Proteomes" id="UP000006327"/>
    </source>
</evidence>
<dbReference type="InterPro" id="IPR004514">
    <property type="entry name" value="Gln-tRNA-synth"/>
</dbReference>
<evidence type="ECO:0000256" key="8">
    <source>
        <dbReference type="ARBA" id="ARBA00048270"/>
    </source>
</evidence>
<dbReference type="InterPro" id="IPR011035">
    <property type="entry name" value="Ribosomal_bL25/Gln-tRNA_synth"/>
</dbReference>
<dbReference type="FunFam" id="3.90.800.10:FF:000001">
    <property type="entry name" value="Glutamine--tRNA ligase"/>
    <property type="match status" value="1"/>
</dbReference>
<keyword evidence="3 9" id="KW-0436">Ligase</keyword>
<dbReference type="InterPro" id="IPR020059">
    <property type="entry name" value="Glu/Gln-tRNA-synth_Ib_codon-bd"/>
</dbReference>
<dbReference type="GO" id="GO:0004819">
    <property type="term" value="F:glutamine-tRNA ligase activity"/>
    <property type="evidence" value="ECO:0007669"/>
    <property type="project" value="UniProtKB-UniRule"/>
</dbReference>
<dbReference type="InterPro" id="IPR020061">
    <property type="entry name" value="Glu_tRNA_lig_a-bdl"/>
</dbReference>
<gene>
    <name evidence="9 14" type="primary">glnS</name>
    <name evidence="14" type="ORF">GARC_0391</name>
</gene>
<comment type="caution">
    <text evidence="14">The sequence shown here is derived from an EMBL/GenBank/DDBJ whole genome shotgun (WGS) entry which is preliminary data.</text>
</comment>
<dbReference type="Pfam" id="PF20974">
    <property type="entry name" value="tRNA-synt_1c_C2"/>
    <property type="match status" value="1"/>
</dbReference>
<feature type="binding site" evidence="9">
    <location>
        <begin position="41"/>
        <end position="47"/>
    </location>
    <ligand>
        <name>ATP</name>
        <dbReference type="ChEBI" id="CHEBI:30616"/>
    </ligand>
</feature>
<dbReference type="PROSITE" id="PS00178">
    <property type="entry name" value="AA_TRNA_LIGASE_I"/>
    <property type="match status" value="1"/>
</dbReference>
<evidence type="ECO:0000259" key="11">
    <source>
        <dbReference type="Pfam" id="PF00749"/>
    </source>
</evidence>
<dbReference type="PANTHER" id="PTHR43097:SF5">
    <property type="entry name" value="GLUTAMATE--TRNA LIGASE"/>
    <property type="match status" value="1"/>
</dbReference>
<reference evidence="14 15" key="1">
    <citation type="journal article" date="2017" name="Antonie Van Leeuwenhoek">
        <title>Rhizobium rhizosphaerae sp. nov., a novel species isolated from rice rhizosphere.</title>
        <authorList>
            <person name="Zhao J.J."/>
            <person name="Zhang J."/>
            <person name="Zhang R.J."/>
            <person name="Zhang C.W."/>
            <person name="Yin H.Q."/>
            <person name="Zhang X.X."/>
        </authorList>
    </citation>
    <scope>NUCLEOTIDE SEQUENCE [LARGE SCALE GENOMIC DNA]</scope>
    <source>
        <strain evidence="14 15">BSs20135</strain>
    </source>
</reference>
<dbReference type="CDD" id="cd00807">
    <property type="entry name" value="GlnRS_core"/>
    <property type="match status" value="1"/>
</dbReference>
<feature type="binding site" evidence="9">
    <location>
        <begin position="269"/>
        <end position="271"/>
    </location>
    <ligand>
        <name>ATP</name>
        <dbReference type="ChEBI" id="CHEBI:30616"/>
    </ligand>
</feature>